<dbReference type="InterPro" id="IPR037053">
    <property type="entry name" value="Phage_tail_collar_dom_sf"/>
</dbReference>
<dbReference type="InterPro" id="IPR051934">
    <property type="entry name" value="Phage_Tail_Fiber_Structural"/>
</dbReference>
<dbReference type="GO" id="GO:0016740">
    <property type="term" value="F:transferase activity"/>
    <property type="evidence" value="ECO:0007669"/>
    <property type="project" value="UniProtKB-KW"/>
</dbReference>
<sequence>MSLGAGDVGAFKLGSSGDYSYKNGVPWNASTGIYDLRYPDYSLLIAHFSDGIGSCPAFQLQIGNRNSGIAYRSARDSYGFEEDWTSIYTTRNKPSAEDVGAYSKSESDNQFIKLNTNTKTSGYILSRSANYFDDPNSRNLGLSGFLRPNQGLDGLGALAIHVAHPQCAGPEYSRGISFGYGGGFSISTYAFDKDGKFTGSKRILTEDDINEDKMPVGAPIPWPQKNPPSGYLTCNGQAFNKSTYPQLAAAYPSGTLPDLRGEFIRGWDDGRGVDSGRGILSYQEGQAPVSAIAGYWGNNWNDNKHRDTGFSAATGTNNGSFHTIIQEYESQRETRPRNIAFNYIVRAA</sequence>
<dbReference type="Proteomes" id="UP000481739">
    <property type="component" value="Unassembled WGS sequence"/>
</dbReference>
<dbReference type="PANTHER" id="PTHR35191:SF1">
    <property type="entry name" value="PROPHAGE SIDE TAIL FIBER PROTEIN HOMOLOG STFQ-RELATED"/>
    <property type="match status" value="1"/>
</dbReference>
<dbReference type="Pfam" id="PF07484">
    <property type="entry name" value="Collar"/>
    <property type="match status" value="1"/>
</dbReference>
<evidence type="ECO:0000313" key="3">
    <source>
        <dbReference type="Proteomes" id="UP000481739"/>
    </source>
</evidence>
<accession>A0A7C9GGX0</accession>
<comment type="caution">
    <text evidence="2">The sequence shown here is derived from an EMBL/GenBank/DDBJ whole genome shotgun (WGS) entry which is preliminary data.</text>
</comment>
<organism evidence="2 3">
    <name type="scientific">Photorhabdus khanii</name>
    <dbReference type="NCBI Taxonomy" id="1004150"/>
    <lineage>
        <taxon>Bacteria</taxon>
        <taxon>Pseudomonadati</taxon>
        <taxon>Pseudomonadota</taxon>
        <taxon>Gammaproteobacteria</taxon>
        <taxon>Enterobacterales</taxon>
        <taxon>Morganellaceae</taxon>
        <taxon>Photorhabdus</taxon>
    </lineage>
</organism>
<dbReference type="Gene3D" id="3.90.1340.10">
    <property type="entry name" value="Phage tail collar domain"/>
    <property type="match status" value="1"/>
</dbReference>
<dbReference type="EMBL" id="WHZZ01000001">
    <property type="protein sequence ID" value="MQL46656.1"/>
    <property type="molecule type" value="Genomic_DNA"/>
</dbReference>
<keyword evidence="2" id="KW-0808">Transferase</keyword>
<protein>
    <submittedName>
        <fullName evidence="2">Sulfurtransferase</fullName>
    </submittedName>
</protein>
<name>A0A7C9GGX0_9GAMM</name>
<dbReference type="InterPro" id="IPR011083">
    <property type="entry name" value="Phage_tail_collar_dom"/>
</dbReference>
<proteinExistence type="predicted"/>
<gene>
    <name evidence="2" type="ORF">GEA64_01015</name>
</gene>
<dbReference type="PANTHER" id="PTHR35191">
    <property type="entry name" value="PROPHAGE SIDE TAIL FIBER PROTEIN HOMOLOG STFQ-RELATED"/>
    <property type="match status" value="1"/>
</dbReference>
<feature type="domain" description="Phage tail collar" evidence="1">
    <location>
        <begin position="217"/>
        <end position="264"/>
    </location>
</feature>
<reference evidence="2 3" key="1">
    <citation type="journal article" date="2019" name="Nature">
        <title>A new antibiotic selectively kills Gram-negative pathogens.</title>
        <authorList>
            <person name="Imai Y."/>
            <person name="Meyer K.J."/>
            <person name="Iinishi A."/>
            <person name="Favre-Godal Q."/>
            <person name="Green R."/>
            <person name="Manuse S."/>
            <person name="Caboni M."/>
            <person name="Mori M."/>
            <person name="Niles S."/>
            <person name="Ghiglieri M."/>
            <person name="Honrao C."/>
            <person name="Ma X."/>
            <person name="Guo J.J."/>
            <person name="Makriyannis A."/>
            <person name="Linares-Otoya L."/>
            <person name="Boehringer N."/>
            <person name="Wuisan Z.G."/>
            <person name="Kaur H."/>
            <person name="Wu R."/>
            <person name="Mateus A."/>
            <person name="Typas A."/>
            <person name="Savitski M.M."/>
            <person name="Espinoza J.L."/>
            <person name="O'Rourke A."/>
            <person name="Nelson K.E."/>
            <person name="Hiller S."/>
            <person name="Noinaj N."/>
            <person name="Schaeberle T.F."/>
            <person name="D'Onofrio A."/>
            <person name="Lewis K."/>
        </authorList>
    </citation>
    <scope>NUCLEOTIDE SEQUENCE [LARGE SCALE GENOMIC DNA]</scope>
    <source>
        <strain evidence="2 3">HGB 1456</strain>
    </source>
</reference>
<evidence type="ECO:0000313" key="2">
    <source>
        <dbReference type="EMBL" id="MQL46656.1"/>
    </source>
</evidence>
<dbReference type="AlphaFoldDB" id="A0A7C9GGX0"/>
<evidence type="ECO:0000259" key="1">
    <source>
        <dbReference type="Pfam" id="PF07484"/>
    </source>
</evidence>
<dbReference type="SUPFAM" id="SSF88874">
    <property type="entry name" value="Receptor-binding domain of short tail fibre protein gp12"/>
    <property type="match status" value="1"/>
</dbReference>